<accession>B4CYZ1</accession>
<proteinExistence type="predicted"/>
<dbReference type="GO" id="GO:0016787">
    <property type="term" value="F:hydrolase activity"/>
    <property type="evidence" value="ECO:0007669"/>
    <property type="project" value="UniProtKB-ARBA"/>
</dbReference>
<comment type="caution">
    <text evidence="10">The sequence shown here is derived from an EMBL/GenBank/DDBJ whole genome shotgun (WGS) entry which is preliminary data.</text>
</comment>
<dbReference type="GO" id="GO:0016705">
    <property type="term" value="F:oxidoreductase activity, acting on paired donors, with incorporation or reduction of molecular oxygen"/>
    <property type="evidence" value="ECO:0007669"/>
    <property type="project" value="UniProtKB-ARBA"/>
</dbReference>
<keyword evidence="2" id="KW-0479">Metal-binding</keyword>
<dbReference type="InterPro" id="IPR005123">
    <property type="entry name" value="Oxoglu/Fe-dep_dioxygenase_dom"/>
</dbReference>
<evidence type="ECO:0000256" key="1">
    <source>
        <dbReference type="ARBA" id="ARBA00001954"/>
    </source>
</evidence>
<dbReference type="AlphaFoldDB" id="B4CYZ1"/>
<reference evidence="10 11" key="1">
    <citation type="journal article" date="2011" name="J. Bacteriol.">
        <title>Genome sequence of Chthoniobacter flavus Ellin428, an aerobic heterotrophic soil bacterium.</title>
        <authorList>
            <person name="Kant R."/>
            <person name="van Passel M.W."/>
            <person name="Palva A."/>
            <person name="Lucas S."/>
            <person name="Lapidus A."/>
            <person name="Glavina Del Rio T."/>
            <person name="Dalin E."/>
            <person name="Tice H."/>
            <person name="Bruce D."/>
            <person name="Goodwin L."/>
            <person name="Pitluck S."/>
            <person name="Larimer F.W."/>
            <person name="Land M.L."/>
            <person name="Hauser L."/>
            <person name="Sangwan P."/>
            <person name="de Vos W.M."/>
            <person name="Janssen P.H."/>
            <person name="Smidt H."/>
        </authorList>
    </citation>
    <scope>NUCLEOTIDE SEQUENCE [LARGE SCALE GENOMIC DNA]</scope>
    <source>
        <strain evidence="10 11">Ellin428</strain>
    </source>
</reference>
<dbReference type="Pfam" id="PF13532">
    <property type="entry name" value="2OG-FeII_Oxy_2"/>
    <property type="match status" value="1"/>
</dbReference>
<evidence type="ECO:0000313" key="10">
    <source>
        <dbReference type="EMBL" id="EDY20682.1"/>
    </source>
</evidence>
<dbReference type="Proteomes" id="UP000005824">
    <property type="component" value="Unassembled WGS sequence"/>
</dbReference>
<dbReference type="EMBL" id="ABVL01000004">
    <property type="protein sequence ID" value="EDY20682.1"/>
    <property type="molecule type" value="Genomic_DNA"/>
</dbReference>
<evidence type="ECO:0000259" key="9">
    <source>
        <dbReference type="PROSITE" id="PS51471"/>
    </source>
</evidence>
<dbReference type="PANTHER" id="PTHR31212:SF4">
    <property type="entry name" value="ALPHA-KETOGLUTARATE-DEPENDENT DIOXYGENASE ALKB HOMOLOG 3"/>
    <property type="match status" value="1"/>
</dbReference>
<dbReference type="InterPro" id="IPR027450">
    <property type="entry name" value="AlkB-like"/>
</dbReference>
<evidence type="ECO:0000256" key="8">
    <source>
        <dbReference type="ARBA" id="ARBA00023204"/>
    </source>
</evidence>
<dbReference type="RefSeq" id="WP_006979204.1">
    <property type="nucleotide sequence ID" value="NZ_ABVL01000004.1"/>
</dbReference>
<dbReference type="InParanoid" id="B4CYZ1"/>
<evidence type="ECO:0000256" key="4">
    <source>
        <dbReference type="ARBA" id="ARBA00022842"/>
    </source>
</evidence>
<dbReference type="STRING" id="497964.CfE428DRAFT_1879"/>
<dbReference type="eggNOG" id="COG3145">
    <property type="taxonomic scope" value="Bacteria"/>
</dbReference>
<keyword evidence="11" id="KW-1185">Reference proteome</keyword>
<keyword evidence="7" id="KW-0408">Iron</keyword>
<evidence type="ECO:0000256" key="5">
    <source>
        <dbReference type="ARBA" id="ARBA00022964"/>
    </source>
</evidence>
<keyword evidence="3" id="KW-0227">DNA damage</keyword>
<evidence type="ECO:0000256" key="3">
    <source>
        <dbReference type="ARBA" id="ARBA00022763"/>
    </source>
</evidence>
<dbReference type="PROSITE" id="PS51471">
    <property type="entry name" value="FE2OG_OXY"/>
    <property type="match status" value="1"/>
</dbReference>
<dbReference type="GO" id="GO:0140097">
    <property type="term" value="F:catalytic activity, acting on DNA"/>
    <property type="evidence" value="ECO:0007669"/>
    <property type="project" value="UniProtKB-ARBA"/>
</dbReference>
<evidence type="ECO:0000313" key="11">
    <source>
        <dbReference type="Proteomes" id="UP000005824"/>
    </source>
</evidence>
<gene>
    <name evidence="10" type="ORF">CfE428DRAFT_1879</name>
</gene>
<name>B4CYZ1_9BACT</name>
<dbReference type="SUPFAM" id="SSF51197">
    <property type="entry name" value="Clavaminate synthase-like"/>
    <property type="match status" value="1"/>
</dbReference>
<keyword evidence="8" id="KW-0234">DNA repair</keyword>
<keyword evidence="5" id="KW-0223">Dioxygenase</keyword>
<keyword evidence="6" id="KW-0560">Oxidoreductase</keyword>
<dbReference type="FunFam" id="2.60.120.590:FF:000004">
    <property type="entry name" value="DNA oxidative demethylase ALKBH2"/>
    <property type="match status" value="1"/>
</dbReference>
<dbReference type="InterPro" id="IPR037151">
    <property type="entry name" value="AlkB-like_sf"/>
</dbReference>
<dbReference type="InterPro" id="IPR032854">
    <property type="entry name" value="ALKBH3"/>
</dbReference>
<evidence type="ECO:0000256" key="7">
    <source>
        <dbReference type="ARBA" id="ARBA00023004"/>
    </source>
</evidence>
<evidence type="ECO:0000256" key="6">
    <source>
        <dbReference type="ARBA" id="ARBA00023002"/>
    </source>
</evidence>
<dbReference type="GO" id="GO:0032451">
    <property type="term" value="F:demethylase activity"/>
    <property type="evidence" value="ECO:0007669"/>
    <property type="project" value="UniProtKB-ARBA"/>
</dbReference>
<protein>
    <submittedName>
        <fullName evidence="10">2OG-Fe(II) oxygenase</fullName>
    </submittedName>
</protein>
<dbReference type="GO" id="GO:0051213">
    <property type="term" value="F:dioxygenase activity"/>
    <property type="evidence" value="ECO:0007669"/>
    <property type="project" value="UniProtKB-KW"/>
</dbReference>
<keyword evidence="4" id="KW-0460">Magnesium</keyword>
<evidence type="ECO:0000256" key="2">
    <source>
        <dbReference type="ARBA" id="ARBA00022723"/>
    </source>
</evidence>
<sequence>MTPFPDTDAPPGSELFGPDPTANLLPGDGIVNYYGPILSVKDADRYFAALLADVPWKSDEVVIFGKRIETARKVAWFGDSAYGYTYSGTTRHALPWNAELRALKQLIEQTSGAIYNSCLLNLYHDGSEGMSWHSDDEKELARDAAIASLSLGAERKFSFKHKRTSATTSVTLEHGALLVMRGTTQTHWLHSLPKSKKVTAPRINLTFRTITCL</sequence>
<dbReference type="GO" id="GO:0006307">
    <property type="term" value="P:DNA alkylation repair"/>
    <property type="evidence" value="ECO:0007669"/>
    <property type="project" value="InterPro"/>
</dbReference>
<dbReference type="PANTHER" id="PTHR31212">
    <property type="entry name" value="ALPHA-KETOGLUTARATE-DEPENDENT DIOXYGENASE ALKB HOMOLOG 3"/>
    <property type="match status" value="1"/>
</dbReference>
<dbReference type="GO" id="GO:0046872">
    <property type="term" value="F:metal ion binding"/>
    <property type="evidence" value="ECO:0007669"/>
    <property type="project" value="UniProtKB-KW"/>
</dbReference>
<organism evidence="10 11">
    <name type="scientific">Chthoniobacter flavus Ellin428</name>
    <dbReference type="NCBI Taxonomy" id="497964"/>
    <lineage>
        <taxon>Bacteria</taxon>
        <taxon>Pseudomonadati</taxon>
        <taxon>Verrucomicrobiota</taxon>
        <taxon>Spartobacteria</taxon>
        <taxon>Chthoniobacterales</taxon>
        <taxon>Chthoniobacteraceae</taxon>
        <taxon>Chthoniobacter</taxon>
    </lineage>
</organism>
<dbReference type="Gene3D" id="2.60.120.590">
    <property type="entry name" value="Alpha-ketoglutarate-dependent dioxygenase AlkB-like"/>
    <property type="match status" value="1"/>
</dbReference>
<feature type="domain" description="Fe2OG dioxygenase" evidence="9">
    <location>
        <begin position="114"/>
        <end position="211"/>
    </location>
</feature>
<comment type="cofactor">
    <cofactor evidence="1">
        <name>Fe(2+)</name>
        <dbReference type="ChEBI" id="CHEBI:29033"/>
    </cofactor>
</comment>